<feature type="region of interest" description="Disordered" evidence="1">
    <location>
        <begin position="617"/>
        <end position="692"/>
    </location>
</feature>
<feature type="compositionally biased region" description="Polar residues" evidence="1">
    <location>
        <begin position="20"/>
        <end position="31"/>
    </location>
</feature>
<feature type="compositionally biased region" description="Polar residues" evidence="1">
    <location>
        <begin position="681"/>
        <end position="692"/>
    </location>
</feature>
<evidence type="ECO:0000256" key="1">
    <source>
        <dbReference type="SAM" id="MobiDB-lite"/>
    </source>
</evidence>
<name>A0A077R556_9BASI</name>
<feature type="region of interest" description="Disordered" evidence="1">
    <location>
        <begin position="12"/>
        <end position="134"/>
    </location>
</feature>
<proteinExistence type="predicted"/>
<protein>
    <submittedName>
        <fullName evidence="2">Uncharacterized protein</fullName>
    </submittedName>
</protein>
<accession>A0A077R556</accession>
<organism evidence="2">
    <name type="scientific">Melanopsichium pennsylvanicum 4</name>
    <dbReference type="NCBI Taxonomy" id="1398559"/>
    <lineage>
        <taxon>Eukaryota</taxon>
        <taxon>Fungi</taxon>
        <taxon>Dikarya</taxon>
        <taxon>Basidiomycota</taxon>
        <taxon>Ustilaginomycotina</taxon>
        <taxon>Ustilaginomycetes</taxon>
        <taxon>Ustilaginales</taxon>
        <taxon>Ustilaginaceae</taxon>
        <taxon>Melanopsichium</taxon>
    </lineage>
</organism>
<feature type="compositionally biased region" description="Low complexity" evidence="1">
    <location>
        <begin position="32"/>
        <end position="64"/>
    </location>
</feature>
<dbReference type="EMBL" id="HG529527">
    <property type="protein sequence ID" value="CDI52084.1"/>
    <property type="molecule type" value="Genomic_DNA"/>
</dbReference>
<feature type="compositionally biased region" description="Acidic residues" evidence="1">
    <location>
        <begin position="514"/>
        <end position="525"/>
    </location>
</feature>
<feature type="compositionally biased region" description="Basic residues" evidence="1">
    <location>
        <begin position="118"/>
        <end position="127"/>
    </location>
</feature>
<feature type="compositionally biased region" description="Low complexity" evidence="1">
    <location>
        <begin position="107"/>
        <end position="117"/>
    </location>
</feature>
<dbReference type="AlphaFoldDB" id="A0A077R556"/>
<reference evidence="2" key="1">
    <citation type="journal article" date="2014" name="Genome Biol. Evol.">
        <title>Gene Loss Rather Than Gene Gain Is Associated with a Host Jump from Monocots to Dicots in the Smut Fungus Melanopsichium pennsylvanicum.</title>
        <authorList>
            <person name="Sharma R."/>
            <person name="Mishra B."/>
            <person name="Runge F."/>
            <person name="Thines M."/>
        </authorList>
    </citation>
    <scope>NUCLEOTIDE SEQUENCE</scope>
    <source>
        <strain evidence="2">4</strain>
    </source>
</reference>
<feature type="region of interest" description="Disordered" evidence="1">
    <location>
        <begin position="501"/>
        <end position="548"/>
    </location>
</feature>
<evidence type="ECO:0000313" key="2">
    <source>
        <dbReference type="EMBL" id="CDI52084.1"/>
    </source>
</evidence>
<sequence length="692" mass="76546">MPSVVVLIPANDGDFAPTHSALTSPSKQTFISHRTSAPSTSHSSSFSSFSSSHSSSSPSKSNPSLVTLSTRIPVQSGTSQSPRPLFASSSSSSPTHAFPLLHQPSNSSSTSTSSTTSHRSRSSHHHRSVDLADPFGSDAYNSAKRYPATGQGLYTCQWRLRDKKGVLDPNGHQFCDVQLMTADLLAKHVLTQHSSFDSHVPNYAVQCKVACKWGGCFNRHYDTPGLAAHLVHDHFTQQMGLKYACIAKQCPIKTILTSHNALERHQFQYHSGPTLLRPVWQPQRALQNNERTSQLLALFKKLDTAGPSIPKMPVSDSANPKRDRITAKVRLAREAELKRRCFDSLEVRPGQGQIGEPWIRFHNRGRKFIEYEASLQAAENAIFHATIFDQDDLDTLRQAGDVCIELEGDATFRAIEWGLERAQLYDRPDSSPHQQRRPLHTSRLTLPTDIQCAIPVTEAPPEHLFERIGAASLAAIENEMRFDAALSKQRRWANKVLKIGPAGAKNGTATSTPDLDDQSDDDSDDWAPPLRLEPHHPSSRSKFAVDEDATCHEVPRAIRRRTDMEAETEFQVSSWPAKSSSLTSPIERSFSLTPISRLESVEPPIASSRIKREFQVDGDTALTNGSEPPTSRMKIKDKKTSYIDLTDPTADSVEETKTPPPKPSIPPMHDELQACHPLPLSNLSQTFAPRQA</sequence>
<feature type="compositionally biased region" description="Polar residues" evidence="1">
    <location>
        <begin position="65"/>
        <end position="82"/>
    </location>
</feature>